<dbReference type="KEGG" id="shd:SUTH_01016"/>
<name>W0SD37_9PROT</name>
<dbReference type="STRING" id="1223802.SUTH_01016"/>
<gene>
    <name evidence="1" type="ORF">SUTH_01016</name>
</gene>
<sequence>MKAVQLVDSRIVYSGSAFAELVLWRLPKPLEGSAHAFKYRLAYVVRGQCVLRYDNEAGKGDHRHFGKKESAYAFTTPDQLIADFQKDIARWNHENSNS</sequence>
<dbReference type="RefSeq" id="WP_041097565.1">
    <property type="nucleotide sequence ID" value="NZ_AP012547.1"/>
</dbReference>
<dbReference type="HOGENOM" id="CLU_166635_0_0_4"/>
<dbReference type="AlphaFoldDB" id="W0SD37"/>
<dbReference type="InterPro" id="IPR045397">
    <property type="entry name" value="TumE-like"/>
</dbReference>
<keyword evidence="2" id="KW-1185">Reference proteome</keyword>
<dbReference type="EMBL" id="AP012547">
    <property type="protein sequence ID" value="BAO28822.1"/>
    <property type="molecule type" value="Genomic_DNA"/>
</dbReference>
<evidence type="ECO:0000313" key="2">
    <source>
        <dbReference type="Proteomes" id="UP000031637"/>
    </source>
</evidence>
<evidence type="ECO:0000313" key="1">
    <source>
        <dbReference type="EMBL" id="BAO28822.1"/>
    </source>
</evidence>
<protein>
    <submittedName>
        <fullName evidence="1">Uncharacterized protein</fullName>
    </submittedName>
</protein>
<dbReference type="Proteomes" id="UP000031637">
    <property type="component" value="Chromosome"/>
</dbReference>
<proteinExistence type="predicted"/>
<accession>W0SD37</accession>
<dbReference type="OrthoDB" id="7451512at2"/>
<dbReference type="Pfam" id="PF20126">
    <property type="entry name" value="TumE"/>
    <property type="match status" value="1"/>
</dbReference>
<organism evidence="1 2">
    <name type="scientific">Sulfuritalea hydrogenivorans sk43H</name>
    <dbReference type="NCBI Taxonomy" id="1223802"/>
    <lineage>
        <taxon>Bacteria</taxon>
        <taxon>Pseudomonadati</taxon>
        <taxon>Pseudomonadota</taxon>
        <taxon>Betaproteobacteria</taxon>
        <taxon>Nitrosomonadales</taxon>
        <taxon>Sterolibacteriaceae</taxon>
        <taxon>Sulfuritalea</taxon>
    </lineage>
</organism>
<reference evidence="1 2" key="1">
    <citation type="journal article" date="2014" name="Syst. Appl. Microbiol.">
        <title>Complete genomes of freshwater sulfur oxidizers Sulfuricella denitrificans skB26 and Sulfuritalea hydrogenivorans sk43H: genetic insights into the sulfur oxidation pathway of betaproteobacteria.</title>
        <authorList>
            <person name="Watanabe T."/>
            <person name="Kojima H."/>
            <person name="Fukui M."/>
        </authorList>
    </citation>
    <scope>NUCLEOTIDE SEQUENCE [LARGE SCALE GENOMIC DNA]</scope>
    <source>
        <strain evidence="1">DSM22779</strain>
    </source>
</reference>